<dbReference type="Proteomes" id="UP000294847">
    <property type="component" value="Chromosome 6"/>
</dbReference>
<proteinExistence type="predicted"/>
<evidence type="ECO:0000313" key="2">
    <source>
        <dbReference type="EMBL" id="QBZ63658.1"/>
    </source>
</evidence>
<evidence type="ECO:0000256" key="1">
    <source>
        <dbReference type="SAM" id="SignalP"/>
    </source>
</evidence>
<reference evidence="2 3" key="1">
    <citation type="journal article" date="2019" name="Mol. Biol. Evol.">
        <title>Blast fungal genomes show frequent chromosomal changes, gene gains and losses, and effector gene turnover.</title>
        <authorList>
            <person name="Gomez Luciano L.B."/>
            <person name="Jason Tsai I."/>
            <person name="Chuma I."/>
            <person name="Tosa Y."/>
            <person name="Chen Y.H."/>
            <person name="Li J.Y."/>
            <person name="Li M.Y."/>
            <person name="Jade Lu M.Y."/>
            <person name="Nakayashiki H."/>
            <person name="Li W.H."/>
        </authorList>
    </citation>
    <scope>NUCLEOTIDE SEQUENCE [LARGE SCALE GENOMIC DNA]</scope>
    <source>
        <strain evidence="2">MZ5-1-6</strain>
    </source>
</reference>
<keyword evidence="1" id="KW-0732">Signal</keyword>
<evidence type="ECO:0000313" key="3">
    <source>
        <dbReference type="Proteomes" id="UP000294847"/>
    </source>
</evidence>
<sequence>MAGQTLSCFSSLYLLQSVGLEVAKTTSACQPSDEPNAILNQSPDLVDNTMFGRVWFGSEKLKGDAEDSWQASLKAVQPKESGTKSGSCCRYSNLRLHRSKRIEQKKGGWRWRWGGLSARTAQHSLFTPCHQATVRVSPSWRLTATPKTNPCKPY</sequence>
<feature type="chain" id="PRO_5020489934" evidence="1">
    <location>
        <begin position="29"/>
        <end position="154"/>
    </location>
</feature>
<accession>A0A4V1C7K0</accession>
<dbReference type="AlphaFoldDB" id="A0A4V1C7K0"/>
<protein>
    <submittedName>
        <fullName evidence="2">Uncharacterized protein</fullName>
    </submittedName>
</protein>
<dbReference type="EMBL" id="CP034209">
    <property type="protein sequence ID" value="QBZ63658.1"/>
    <property type="molecule type" value="Genomic_DNA"/>
</dbReference>
<organism evidence="2 3">
    <name type="scientific">Pyricularia oryzae</name>
    <name type="common">Rice blast fungus</name>
    <name type="synonym">Magnaporthe oryzae</name>
    <dbReference type="NCBI Taxonomy" id="318829"/>
    <lineage>
        <taxon>Eukaryota</taxon>
        <taxon>Fungi</taxon>
        <taxon>Dikarya</taxon>
        <taxon>Ascomycota</taxon>
        <taxon>Pezizomycotina</taxon>
        <taxon>Sordariomycetes</taxon>
        <taxon>Sordariomycetidae</taxon>
        <taxon>Magnaporthales</taxon>
        <taxon>Pyriculariaceae</taxon>
        <taxon>Pyricularia</taxon>
    </lineage>
</organism>
<feature type="signal peptide" evidence="1">
    <location>
        <begin position="1"/>
        <end position="28"/>
    </location>
</feature>
<gene>
    <name evidence="2" type="ORF">PoMZ_05344</name>
</gene>
<name>A0A4V1C7K0_PYROR</name>